<dbReference type="GO" id="GO:0009252">
    <property type="term" value="P:peptidoglycan biosynthetic process"/>
    <property type="evidence" value="ECO:0007669"/>
    <property type="project" value="UniProtKB-KW"/>
</dbReference>
<dbReference type="EMBL" id="LQOJ01000025">
    <property type="protein sequence ID" value="ORV05289.1"/>
    <property type="molecule type" value="Genomic_DNA"/>
</dbReference>
<proteinExistence type="predicted"/>
<dbReference type="STRING" id="1793.AWC04_07020"/>
<sequence>MRRLVDLCCAVAGALVIALVVVAPGYAAGPWFGGQVGNATQVISVVGTGGSNATVDLWQRGPAGWAPVGAGIPAKVGGQGISRNTFEGSGATPMGIFTLNSAFGTKPNPGSGLPYVQVGPQHWWVGDVNSPLYNTMAVCAPADCPFSTAAPTENLDIPVYAQAVVMGVNAARTPGKGSAFFLHDTDGGPTAGCVAIDPGMLTKIIGWLRPGALIAISK</sequence>
<evidence type="ECO:0000259" key="2">
    <source>
        <dbReference type="PROSITE" id="PS52029"/>
    </source>
</evidence>
<dbReference type="RefSeq" id="WP_085094561.1">
    <property type="nucleotide sequence ID" value="NZ_AP022603.1"/>
</dbReference>
<feature type="domain" description="L,D-TPase catalytic" evidence="2">
    <location>
        <begin position="44"/>
        <end position="217"/>
    </location>
</feature>
<dbReference type="InterPro" id="IPR005490">
    <property type="entry name" value="LD_TPept_cat_dom"/>
</dbReference>
<dbReference type="PANTHER" id="PTHR38589">
    <property type="entry name" value="BLR0621 PROTEIN"/>
    <property type="match status" value="1"/>
</dbReference>
<accession>A0A1X1RG83</accession>
<dbReference type="PROSITE" id="PS52029">
    <property type="entry name" value="LD_TPASE"/>
    <property type="match status" value="1"/>
</dbReference>
<evidence type="ECO:0000256" key="1">
    <source>
        <dbReference type="PROSITE-ProRule" id="PRU01373"/>
    </source>
</evidence>
<feature type="active site" description="Proton donor/acceptor" evidence="1">
    <location>
        <position position="183"/>
    </location>
</feature>
<reference evidence="3 5" key="1">
    <citation type="submission" date="2016-01" db="EMBL/GenBank/DDBJ databases">
        <title>The new phylogeny of the genus Mycobacterium.</title>
        <authorList>
            <person name="Tarcisio F."/>
            <person name="Conor M."/>
            <person name="Antonella G."/>
            <person name="Elisabetta G."/>
            <person name="Giulia F.S."/>
            <person name="Sara T."/>
            <person name="Anna F."/>
            <person name="Clotilde B."/>
            <person name="Roberto B."/>
            <person name="Veronica D.S."/>
            <person name="Fabio R."/>
            <person name="Monica P."/>
            <person name="Olivier J."/>
            <person name="Enrico T."/>
            <person name="Nicola S."/>
        </authorList>
    </citation>
    <scope>NUCLEOTIDE SEQUENCE [LARGE SCALE GENOMIC DNA]</scope>
    <source>
        <strain evidence="3 5">DSM 44179</strain>
    </source>
</reference>
<dbReference type="PANTHER" id="PTHR38589:SF1">
    <property type="entry name" value="BLR0621 PROTEIN"/>
    <property type="match status" value="1"/>
</dbReference>
<dbReference type="Pfam" id="PF03734">
    <property type="entry name" value="YkuD"/>
    <property type="match status" value="1"/>
</dbReference>
<dbReference type="GO" id="GO:0008360">
    <property type="term" value="P:regulation of cell shape"/>
    <property type="evidence" value="ECO:0007669"/>
    <property type="project" value="UniProtKB-UniRule"/>
</dbReference>
<keyword evidence="1" id="KW-0961">Cell wall biogenesis/degradation</keyword>
<name>A0A1X1RG83_MYCFA</name>
<comment type="pathway">
    <text evidence="1">Cell wall biogenesis; peptidoglycan biosynthesis.</text>
</comment>
<comment type="caution">
    <text evidence="3">The sequence shown here is derived from an EMBL/GenBank/DDBJ whole genome shotgun (WGS) entry which is preliminary data.</text>
</comment>
<keyword evidence="1" id="KW-0133">Cell shape</keyword>
<dbReference type="AlphaFoldDB" id="A0A1X1RG83"/>
<feature type="active site" description="Nucleophile" evidence="1">
    <location>
        <position position="193"/>
    </location>
</feature>
<dbReference type="GO" id="GO:0071555">
    <property type="term" value="P:cell wall organization"/>
    <property type="evidence" value="ECO:0007669"/>
    <property type="project" value="UniProtKB-UniRule"/>
</dbReference>
<organism evidence="3 5">
    <name type="scientific">Mycolicibacterium fallax</name>
    <name type="common">Mycobacterium fallax</name>
    <dbReference type="NCBI Taxonomy" id="1793"/>
    <lineage>
        <taxon>Bacteria</taxon>
        <taxon>Bacillati</taxon>
        <taxon>Actinomycetota</taxon>
        <taxon>Actinomycetes</taxon>
        <taxon>Mycobacteriales</taxon>
        <taxon>Mycobacteriaceae</taxon>
        <taxon>Mycolicibacterium</taxon>
    </lineage>
</organism>
<keyword evidence="1" id="KW-0573">Peptidoglycan synthesis</keyword>
<gene>
    <name evidence="3" type="ORF">AWC04_07020</name>
    <name evidence="4" type="ORF">AWC04_07125</name>
</gene>
<dbReference type="OrthoDB" id="186490at2"/>
<dbReference type="GO" id="GO:0016740">
    <property type="term" value="F:transferase activity"/>
    <property type="evidence" value="ECO:0007669"/>
    <property type="project" value="InterPro"/>
</dbReference>
<evidence type="ECO:0000313" key="4">
    <source>
        <dbReference type="EMBL" id="ORV05304.1"/>
    </source>
</evidence>
<evidence type="ECO:0000313" key="5">
    <source>
        <dbReference type="Proteomes" id="UP000193484"/>
    </source>
</evidence>
<dbReference type="EMBL" id="LQOJ01000025">
    <property type="protein sequence ID" value="ORV05304.1"/>
    <property type="molecule type" value="Genomic_DNA"/>
</dbReference>
<protein>
    <recommendedName>
        <fullName evidence="2">L,D-TPase catalytic domain-containing protein</fullName>
    </recommendedName>
</protein>
<dbReference type="Proteomes" id="UP000193484">
    <property type="component" value="Unassembled WGS sequence"/>
</dbReference>
<evidence type="ECO:0000313" key="3">
    <source>
        <dbReference type="EMBL" id="ORV05289.1"/>
    </source>
</evidence>
<keyword evidence="5" id="KW-1185">Reference proteome</keyword>